<geneLocation type="mitochondrion" evidence="13"/>
<dbReference type="SUPFAM" id="SSF81336">
    <property type="entry name" value="F1F0 ATP synthase subunit A"/>
    <property type="match status" value="1"/>
</dbReference>
<proteinExistence type="inferred from homology"/>
<dbReference type="GO" id="GO:0045259">
    <property type="term" value="C:proton-transporting ATP synthase complex"/>
    <property type="evidence" value="ECO:0007669"/>
    <property type="project" value="UniProtKB-KW"/>
</dbReference>
<dbReference type="PANTHER" id="PTHR11410">
    <property type="entry name" value="ATP SYNTHASE SUBUNIT A"/>
    <property type="match status" value="1"/>
</dbReference>
<protein>
    <recommendedName>
        <fullName evidence="11">ATP synthase subunit a</fullName>
    </recommendedName>
</protein>
<name>A0A8F7GME9_9EUPU</name>
<dbReference type="NCBIfam" id="TIGR01131">
    <property type="entry name" value="ATP_synt_6_or_A"/>
    <property type="match status" value="1"/>
</dbReference>
<dbReference type="GO" id="GO:0046933">
    <property type="term" value="F:proton-transporting ATP synthase activity, rotational mechanism"/>
    <property type="evidence" value="ECO:0007669"/>
    <property type="project" value="TreeGrafter"/>
</dbReference>
<evidence type="ECO:0000256" key="11">
    <source>
        <dbReference type="RuleBase" id="RU004450"/>
    </source>
</evidence>
<keyword evidence="3" id="KW-0813">Transport</keyword>
<feature type="transmembrane region" description="Helical" evidence="12">
    <location>
        <begin position="93"/>
        <end position="113"/>
    </location>
</feature>
<dbReference type="InterPro" id="IPR000568">
    <property type="entry name" value="ATP_synth_F0_asu"/>
</dbReference>
<feature type="transmembrane region" description="Helical" evidence="12">
    <location>
        <begin position="193"/>
        <end position="214"/>
    </location>
</feature>
<keyword evidence="6" id="KW-0375">Hydrogen ion transport</keyword>
<dbReference type="Gene3D" id="1.20.120.220">
    <property type="entry name" value="ATP synthase, F0 complex, subunit A"/>
    <property type="match status" value="1"/>
</dbReference>
<evidence type="ECO:0000313" key="13">
    <source>
        <dbReference type="EMBL" id="QXU57725.1"/>
    </source>
</evidence>
<dbReference type="PANTHER" id="PTHR11410:SF0">
    <property type="entry name" value="ATP SYNTHASE SUBUNIT A"/>
    <property type="match status" value="1"/>
</dbReference>
<evidence type="ECO:0000256" key="6">
    <source>
        <dbReference type="ARBA" id="ARBA00022781"/>
    </source>
</evidence>
<dbReference type="Pfam" id="PF00119">
    <property type="entry name" value="ATP-synt_A"/>
    <property type="match status" value="1"/>
</dbReference>
<evidence type="ECO:0000256" key="4">
    <source>
        <dbReference type="ARBA" id="ARBA00022547"/>
    </source>
</evidence>
<dbReference type="InterPro" id="IPR023011">
    <property type="entry name" value="ATP_synth_F0_asu_AS"/>
</dbReference>
<evidence type="ECO:0000256" key="5">
    <source>
        <dbReference type="ARBA" id="ARBA00022692"/>
    </source>
</evidence>
<dbReference type="PRINTS" id="PR00123">
    <property type="entry name" value="ATPASEA"/>
</dbReference>
<keyword evidence="9 12" id="KW-0472">Membrane</keyword>
<keyword evidence="13" id="KW-0496">Mitochondrion</keyword>
<organism evidence="13">
    <name type="scientific">Omalonyx unguis</name>
    <dbReference type="NCBI Taxonomy" id="1851496"/>
    <lineage>
        <taxon>Eukaryota</taxon>
        <taxon>Metazoa</taxon>
        <taxon>Spiralia</taxon>
        <taxon>Lophotrochozoa</taxon>
        <taxon>Mollusca</taxon>
        <taxon>Gastropoda</taxon>
        <taxon>Heterobranchia</taxon>
        <taxon>Euthyneura</taxon>
        <taxon>Panpulmonata</taxon>
        <taxon>Eupulmonata</taxon>
        <taxon>Stylommatophora</taxon>
        <taxon>Helicina</taxon>
        <taxon>Succineoidea</taxon>
        <taxon>Succineidae</taxon>
        <taxon>Omalonyx</taxon>
    </lineage>
</organism>
<gene>
    <name evidence="13" type="primary">ATP6</name>
</gene>
<comment type="subcellular location">
    <subcellularLocation>
        <location evidence="1">Membrane</location>
        <topology evidence="1">Multi-pass membrane protein</topology>
    </subcellularLocation>
    <subcellularLocation>
        <location evidence="11">Mitochondrion inner membrane</location>
        <topology evidence="11">Multi-pass membrane protein</topology>
    </subcellularLocation>
</comment>
<reference evidence="13" key="1">
    <citation type="journal article" date="2021" name="PLoS ONE">
        <title>The mitochondrial genome of the semi-slug Omalonyx unguis (Gastropoda: Succineidae) and the phylogenetic relationships within Stylommatophora.</title>
        <authorList>
            <person name="Guzman L.B."/>
            <person name="Vogler R.E."/>
            <person name="Beltramino A.A."/>
        </authorList>
    </citation>
    <scope>NUCLEOTIDE SEQUENCE</scope>
</reference>
<dbReference type="EMBL" id="MT449229">
    <property type="protein sequence ID" value="QXU57725.1"/>
    <property type="molecule type" value="Genomic_DNA"/>
</dbReference>
<keyword evidence="5 12" id="KW-0812">Transmembrane</keyword>
<dbReference type="PROSITE" id="PS00449">
    <property type="entry name" value="ATPASE_A"/>
    <property type="match status" value="1"/>
</dbReference>
<evidence type="ECO:0000256" key="12">
    <source>
        <dbReference type="SAM" id="Phobius"/>
    </source>
</evidence>
<sequence>MFTDLFSSMDSMYSMKNWILPLLLLLFFLNQKIWNVSKLSSILSVNLKNWNKKESSPIYISKSLFLSSVMLFLVSNNLLGLSPFTFGSTSHMWVNLSMALTFWLMLIISGWLLNFKSAAAHLLPSGAPMGLSPFLILIETVSIIIRPLTLTVRLMANISAGHIVLALISNVIVSSMQSLSNPFLMIIMMFYYMFEYFVAIIQGYIFTLLISLYMEEHPYLM</sequence>
<feature type="transmembrane region" description="Helical" evidence="12">
    <location>
        <begin position="125"/>
        <end position="145"/>
    </location>
</feature>
<keyword evidence="8" id="KW-0406">Ion transport</keyword>
<dbReference type="InterPro" id="IPR045083">
    <property type="entry name" value="ATP_synth_F0_asu_bact/mt"/>
</dbReference>
<dbReference type="GO" id="GO:0005743">
    <property type="term" value="C:mitochondrial inner membrane"/>
    <property type="evidence" value="ECO:0007669"/>
    <property type="project" value="UniProtKB-SubCell"/>
</dbReference>
<keyword evidence="7 12" id="KW-1133">Transmembrane helix</keyword>
<keyword evidence="4" id="KW-0138">CF(0)</keyword>
<evidence type="ECO:0000256" key="9">
    <source>
        <dbReference type="ARBA" id="ARBA00023136"/>
    </source>
</evidence>
<evidence type="ECO:0000256" key="3">
    <source>
        <dbReference type="ARBA" id="ARBA00022448"/>
    </source>
</evidence>
<dbReference type="InterPro" id="IPR035908">
    <property type="entry name" value="F0_ATP_A_sf"/>
</dbReference>
<keyword evidence="10" id="KW-0066">ATP synthesis</keyword>
<feature type="transmembrane region" description="Helical" evidence="12">
    <location>
        <begin position="154"/>
        <end position="173"/>
    </location>
</feature>
<dbReference type="AlphaFoldDB" id="A0A8F7GME9"/>
<feature type="transmembrane region" description="Helical" evidence="12">
    <location>
        <begin position="59"/>
        <end position="81"/>
    </location>
</feature>
<evidence type="ECO:0000256" key="2">
    <source>
        <dbReference type="ARBA" id="ARBA00006810"/>
    </source>
</evidence>
<evidence type="ECO:0000256" key="8">
    <source>
        <dbReference type="ARBA" id="ARBA00023065"/>
    </source>
</evidence>
<comment type="similarity">
    <text evidence="2">Belongs to the ATPase A chain family.</text>
</comment>
<evidence type="ECO:0000256" key="7">
    <source>
        <dbReference type="ARBA" id="ARBA00022989"/>
    </source>
</evidence>
<accession>A0A8F7GME9</accession>
<evidence type="ECO:0000256" key="10">
    <source>
        <dbReference type="ARBA" id="ARBA00023310"/>
    </source>
</evidence>
<dbReference type="CDD" id="cd00310">
    <property type="entry name" value="ATP-synt_Fo_a_6"/>
    <property type="match status" value="1"/>
</dbReference>
<evidence type="ECO:0000256" key="1">
    <source>
        <dbReference type="ARBA" id="ARBA00004141"/>
    </source>
</evidence>